<reference evidence="1" key="1">
    <citation type="submission" date="2020-06" db="EMBL/GenBank/DDBJ databases">
        <title>Legume-microbial interactions unlock mineral nutrients during tropical forest succession.</title>
        <authorList>
            <person name="Epihov D.Z."/>
        </authorList>
    </citation>
    <scope>NUCLEOTIDE SEQUENCE [LARGE SCALE GENOMIC DNA]</scope>
    <source>
        <strain evidence="1">Pan2503</strain>
    </source>
</reference>
<accession>A0A7V8SXD3</accession>
<evidence type="ECO:0000313" key="2">
    <source>
        <dbReference type="Proteomes" id="UP000567293"/>
    </source>
</evidence>
<comment type="caution">
    <text evidence="1">The sequence shown here is derived from an EMBL/GenBank/DDBJ whole genome shotgun (WGS) entry which is preliminary data.</text>
</comment>
<evidence type="ECO:0000313" key="1">
    <source>
        <dbReference type="EMBL" id="MBA0085888.1"/>
    </source>
</evidence>
<keyword evidence="2" id="KW-1185">Reference proteome</keyword>
<sequence length="69" mass="7625">MAEPIVIHVDEETRRRLSKACAAIMNAIVAQTMNAGEAHACLKMCLQTLEETCGIADTIIRRNPTEKLE</sequence>
<dbReference type="Proteomes" id="UP000567293">
    <property type="component" value="Unassembled WGS sequence"/>
</dbReference>
<dbReference type="EMBL" id="JACDQQ010001254">
    <property type="protein sequence ID" value="MBA0085888.1"/>
    <property type="molecule type" value="Genomic_DNA"/>
</dbReference>
<organism evidence="1 2">
    <name type="scientific">Candidatus Acidiferrum panamense</name>
    <dbReference type="NCBI Taxonomy" id="2741543"/>
    <lineage>
        <taxon>Bacteria</taxon>
        <taxon>Pseudomonadati</taxon>
        <taxon>Acidobacteriota</taxon>
        <taxon>Terriglobia</taxon>
        <taxon>Candidatus Acidiferrales</taxon>
        <taxon>Candidatus Acidiferrum</taxon>
    </lineage>
</organism>
<protein>
    <submittedName>
        <fullName evidence="1">Uncharacterized protein</fullName>
    </submittedName>
</protein>
<name>A0A7V8SXD3_9BACT</name>
<gene>
    <name evidence="1" type="ORF">HRJ53_12895</name>
</gene>
<dbReference type="AlphaFoldDB" id="A0A7V8SXD3"/>
<proteinExistence type="predicted"/>